<evidence type="ECO:0000256" key="3">
    <source>
        <dbReference type="SAM" id="MobiDB-lite"/>
    </source>
</evidence>
<dbReference type="InterPro" id="IPR000989">
    <property type="entry name" value="Rep"/>
</dbReference>
<evidence type="ECO:0000256" key="1">
    <source>
        <dbReference type="ARBA" id="ARBA00008909"/>
    </source>
</evidence>
<evidence type="ECO:0000313" key="5">
    <source>
        <dbReference type="Proteomes" id="UP000323426"/>
    </source>
</evidence>
<sequence>MKNDKKTPKEFCSPNQNINPVKVEGSTPKTSFGSKNQEKCKQVATPNPYPKKPSLDKLEITSELSLDSLEFDRSCEYDREKLTKRARAKFFNNNIAISLANLKSSLKEKYWDTYHCSHRVVVRGPEAKSKFCKNRWCLICNRIRTAQLIQKYNLTLESWEEKVFLTLTVKNCTAGNLRDTLDKMHTYFTEIKDSERKADRNLVGIRKLEITYNRTEDTYHPHFHFILESALSAEKVIEKWIYKFNEGVCKKTLARLIFSLQEKLKGGSSKSNFIQLPEFKEFRKGLTADPQFQDFKPADEKSVKELFKYFTKLTSNSSKDKFISPAALDIIFQNLTNRRAFQPFGFIAHQEVAAPENKGDDKTEAWIDEMEYEWIKEYSNWVNISTGDTLSDYQPSEEDLRKQGALK</sequence>
<dbReference type="GO" id="GO:0003677">
    <property type="term" value="F:DNA binding"/>
    <property type="evidence" value="ECO:0007669"/>
    <property type="project" value="InterPro"/>
</dbReference>
<dbReference type="Pfam" id="PF01446">
    <property type="entry name" value="Rep_1"/>
    <property type="match status" value="1"/>
</dbReference>
<dbReference type="EMBL" id="VWSF01000001">
    <property type="protein sequence ID" value="KAA5549207.1"/>
    <property type="molecule type" value="Genomic_DNA"/>
</dbReference>
<comment type="similarity">
    <text evidence="1">Belongs to the Gram-positive plasmids replication protein type 1 family.</text>
</comment>
<gene>
    <name evidence="4" type="ORF">F0145_01035</name>
</gene>
<organism evidence="4 5">
    <name type="scientific">Adhaeribacter rhizoryzae</name>
    <dbReference type="NCBI Taxonomy" id="2607907"/>
    <lineage>
        <taxon>Bacteria</taxon>
        <taxon>Pseudomonadati</taxon>
        <taxon>Bacteroidota</taxon>
        <taxon>Cytophagia</taxon>
        <taxon>Cytophagales</taxon>
        <taxon>Hymenobacteraceae</taxon>
        <taxon>Adhaeribacter</taxon>
    </lineage>
</organism>
<dbReference type="AlphaFoldDB" id="A0A5M6DNX8"/>
<keyword evidence="5" id="KW-1185">Reference proteome</keyword>
<accession>A0A5M6DNX8</accession>
<reference evidence="4 5" key="1">
    <citation type="submission" date="2019-09" db="EMBL/GenBank/DDBJ databases">
        <title>Genome sequence and assembly of Adhaeribacter sp.</title>
        <authorList>
            <person name="Chhetri G."/>
        </authorList>
    </citation>
    <scope>NUCLEOTIDE SEQUENCE [LARGE SCALE GENOMIC DNA]</scope>
    <source>
        <strain evidence="4 5">DK36</strain>
    </source>
</reference>
<proteinExistence type="inferred from homology"/>
<keyword evidence="2" id="KW-0235">DNA replication</keyword>
<name>A0A5M6DNX8_9BACT</name>
<feature type="region of interest" description="Disordered" evidence="3">
    <location>
        <begin position="388"/>
        <end position="407"/>
    </location>
</feature>
<comment type="caution">
    <text evidence="4">The sequence shown here is derived from an EMBL/GenBank/DDBJ whole genome shotgun (WGS) entry which is preliminary data.</text>
</comment>
<feature type="region of interest" description="Disordered" evidence="3">
    <location>
        <begin position="1"/>
        <end position="54"/>
    </location>
</feature>
<evidence type="ECO:0000313" key="4">
    <source>
        <dbReference type="EMBL" id="KAA5549207.1"/>
    </source>
</evidence>
<dbReference type="RefSeq" id="WP_150086203.1">
    <property type="nucleotide sequence ID" value="NZ_VWSF01000001.1"/>
</dbReference>
<protein>
    <submittedName>
        <fullName evidence="4">Uncharacterized protein</fullName>
    </submittedName>
</protein>
<evidence type="ECO:0000256" key="2">
    <source>
        <dbReference type="ARBA" id="ARBA00022705"/>
    </source>
</evidence>
<dbReference type="GO" id="GO:0006260">
    <property type="term" value="P:DNA replication"/>
    <property type="evidence" value="ECO:0007669"/>
    <property type="project" value="UniProtKB-KW"/>
</dbReference>
<dbReference type="Proteomes" id="UP000323426">
    <property type="component" value="Unassembled WGS sequence"/>
</dbReference>
<feature type="compositionally biased region" description="Basic and acidic residues" evidence="3">
    <location>
        <begin position="398"/>
        <end position="407"/>
    </location>
</feature>